<gene>
    <name evidence="1" type="ORF">CJ030_MR5G023510</name>
</gene>
<dbReference type="AlphaFoldDB" id="A0A6A1VL30"/>
<organism evidence="1 2">
    <name type="scientific">Morella rubra</name>
    <name type="common">Chinese bayberry</name>
    <dbReference type="NCBI Taxonomy" id="262757"/>
    <lineage>
        <taxon>Eukaryota</taxon>
        <taxon>Viridiplantae</taxon>
        <taxon>Streptophyta</taxon>
        <taxon>Embryophyta</taxon>
        <taxon>Tracheophyta</taxon>
        <taxon>Spermatophyta</taxon>
        <taxon>Magnoliopsida</taxon>
        <taxon>eudicotyledons</taxon>
        <taxon>Gunneridae</taxon>
        <taxon>Pentapetalae</taxon>
        <taxon>rosids</taxon>
        <taxon>fabids</taxon>
        <taxon>Fagales</taxon>
        <taxon>Myricaceae</taxon>
        <taxon>Morella</taxon>
    </lineage>
</organism>
<sequence>MENKPDAKDIFHTFMGRDVVVSIPFLRQRYMLPFWRIIHLIFTYDIKARAHMTDCPMARGELMLYVARGGIVDFSLYIFLSLRSKVKISLATALPYSLLLTHFLHSVGCMDSPDEERKALIGPICRTTLSCFEA</sequence>
<proteinExistence type="predicted"/>
<protein>
    <submittedName>
        <fullName evidence="1">Uncharacterized protein</fullName>
    </submittedName>
</protein>
<dbReference type="Proteomes" id="UP000516437">
    <property type="component" value="Chromosome 5"/>
</dbReference>
<name>A0A6A1VL30_9ROSI</name>
<keyword evidence="2" id="KW-1185">Reference proteome</keyword>
<dbReference type="OrthoDB" id="1714944at2759"/>
<reference evidence="1 2" key="1">
    <citation type="journal article" date="2019" name="Plant Biotechnol. J.">
        <title>The red bayberry genome and genetic basis of sex determination.</title>
        <authorList>
            <person name="Jia H.M."/>
            <person name="Jia H.J."/>
            <person name="Cai Q.L."/>
            <person name="Wang Y."/>
            <person name="Zhao H.B."/>
            <person name="Yang W.F."/>
            <person name="Wang G.Y."/>
            <person name="Li Y.H."/>
            <person name="Zhan D.L."/>
            <person name="Shen Y.T."/>
            <person name="Niu Q.F."/>
            <person name="Chang L."/>
            <person name="Qiu J."/>
            <person name="Zhao L."/>
            <person name="Xie H.B."/>
            <person name="Fu W.Y."/>
            <person name="Jin J."/>
            <person name="Li X.W."/>
            <person name="Jiao Y."/>
            <person name="Zhou C.C."/>
            <person name="Tu T."/>
            <person name="Chai C.Y."/>
            <person name="Gao J.L."/>
            <person name="Fan L.J."/>
            <person name="van de Weg E."/>
            <person name="Wang J.Y."/>
            <person name="Gao Z.S."/>
        </authorList>
    </citation>
    <scope>NUCLEOTIDE SEQUENCE [LARGE SCALE GENOMIC DNA]</scope>
    <source>
        <tissue evidence="1">Leaves</tissue>
    </source>
</reference>
<dbReference type="EMBL" id="RXIC02000023">
    <property type="protein sequence ID" value="KAB1212566.1"/>
    <property type="molecule type" value="Genomic_DNA"/>
</dbReference>
<comment type="caution">
    <text evidence="1">The sequence shown here is derived from an EMBL/GenBank/DDBJ whole genome shotgun (WGS) entry which is preliminary data.</text>
</comment>
<evidence type="ECO:0000313" key="1">
    <source>
        <dbReference type="EMBL" id="KAB1212566.1"/>
    </source>
</evidence>
<evidence type="ECO:0000313" key="2">
    <source>
        <dbReference type="Proteomes" id="UP000516437"/>
    </source>
</evidence>
<accession>A0A6A1VL30</accession>